<evidence type="ECO:0000313" key="5">
    <source>
        <dbReference type="EMBL" id="PRX97139.1"/>
    </source>
</evidence>
<accession>A0A2T0Q011</accession>
<dbReference type="PANTHER" id="PTHR30535">
    <property type="entry name" value="VITAMIN B12-BINDING PROTEIN"/>
    <property type="match status" value="1"/>
</dbReference>
<sequence length="290" mass="30095">MHSHGAGACARGAEGAPEDGRAAGPPPSASGGAAERVDDLGLPVPGDAGRVGRVVSLVPSLTEAVAATAPGLLVGATDWCSHPPGLDLARVRGTKNPDVARVVALRPDLVLANEEENREADLAALRAAGVAVWVTAVRTLPQALTGLRRMLAACGLDSPPWLAEARDAWADVLDAAPPPTVRAVVPIWRRPWMVLGRDTFAGDLLARLGIANAYGDAADRYPKVPLTELNAVGADLVVLPDEPYAFSADDGPDAFPALPSALLSGRHLTWYGPSLTEARRVLPEQLAAAR</sequence>
<evidence type="ECO:0000259" key="4">
    <source>
        <dbReference type="Pfam" id="PF01497"/>
    </source>
</evidence>
<keyword evidence="6" id="KW-1185">Reference proteome</keyword>
<dbReference type="AlphaFoldDB" id="A0A2T0Q011"/>
<comment type="similarity">
    <text evidence="1">Belongs to the bacterial solute-binding protein 8 family.</text>
</comment>
<dbReference type="Proteomes" id="UP000237846">
    <property type="component" value="Unassembled WGS sequence"/>
</dbReference>
<dbReference type="Pfam" id="PF01497">
    <property type="entry name" value="Peripla_BP_2"/>
    <property type="match status" value="1"/>
</dbReference>
<dbReference type="InterPro" id="IPR002491">
    <property type="entry name" value="ABC_transptr_periplasmic_BD"/>
</dbReference>
<comment type="caution">
    <text evidence="5">The sequence shown here is derived from an EMBL/GenBank/DDBJ whole genome shotgun (WGS) entry which is preliminary data.</text>
</comment>
<reference evidence="5 6" key="1">
    <citation type="submission" date="2018-03" db="EMBL/GenBank/DDBJ databases">
        <title>Genomic Encyclopedia of Archaeal and Bacterial Type Strains, Phase II (KMG-II): from individual species to whole genera.</title>
        <authorList>
            <person name="Goeker M."/>
        </authorList>
    </citation>
    <scope>NUCLEOTIDE SEQUENCE [LARGE SCALE GENOMIC DNA]</scope>
    <source>
        <strain evidence="5 6">DSM 45601</strain>
    </source>
</reference>
<evidence type="ECO:0000313" key="6">
    <source>
        <dbReference type="Proteomes" id="UP000237846"/>
    </source>
</evidence>
<name>A0A2T0Q011_9ACTN</name>
<dbReference type="EMBL" id="PVZC01000006">
    <property type="protein sequence ID" value="PRX97139.1"/>
    <property type="molecule type" value="Genomic_DNA"/>
</dbReference>
<dbReference type="PANTHER" id="PTHR30535:SF35">
    <property type="entry name" value="PERIPLASMIC BINDING PROTEIN"/>
    <property type="match status" value="1"/>
</dbReference>
<feature type="domain" description="Fe/B12 periplasmic-binding" evidence="4">
    <location>
        <begin position="54"/>
        <end position="239"/>
    </location>
</feature>
<evidence type="ECO:0000256" key="1">
    <source>
        <dbReference type="ARBA" id="ARBA00008814"/>
    </source>
</evidence>
<feature type="region of interest" description="Disordered" evidence="3">
    <location>
        <begin position="1"/>
        <end position="45"/>
    </location>
</feature>
<protein>
    <submittedName>
        <fullName evidence="5">ABC-type Fe3+-hydroxamate transport system substrate-binding protein</fullName>
    </submittedName>
</protein>
<dbReference type="Gene3D" id="3.40.50.1980">
    <property type="entry name" value="Nitrogenase molybdenum iron protein domain"/>
    <property type="match status" value="2"/>
</dbReference>
<proteinExistence type="inferred from homology"/>
<evidence type="ECO:0000256" key="2">
    <source>
        <dbReference type="ARBA" id="ARBA00022729"/>
    </source>
</evidence>
<evidence type="ECO:0000256" key="3">
    <source>
        <dbReference type="SAM" id="MobiDB-lite"/>
    </source>
</evidence>
<keyword evidence="2" id="KW-0732">Signal</keyword>
<organism evidence="5 6">
    <name type="scientific">Allonocardiopsis opalescens</name>
    <dbReference type="NCBI Taxonomy" id="1144618"/>
    <lineage>
        <taxon>Bacteria</taxon>
        <taxon>Bacillati</taxon>
        <taxon>Actinomycetota</taxon>
        <taxon>Actinomycetes</taxon>
        <taxon>Streptosporangiales</taxon>
        <taxon>Allonocardiopsis</taxon>
    </lineage>
</organism>
<dbReference type="InterPro" id="IPR050902">
    <property type="entry name" value="ABC_Transporter_SBP"/>
</dbReference>
<dbReference type="SUPFAM" id="SSF53807">
    <property type="entry name" value="Helical backbone' metal receptor"/>
    <property type="match status" value="1"/>
</dbReference>
<dbReference type="InterPro" id="IPR054828">
    <property type="entry name" value="Vit_B12_bind_prot"/>
</dbReference>
<gene>
    <name evidence="5" type="ORF">CLV72_106175</name>
</gene>
<feature type="compositionally biased region" description="Low complexity" evidence="3">
    <location>
        <begin position="1"/>
        <end position="15"/>
    </location>
</feature>
<dbReference type="NCBIfam" id="NF038402">
    <property type="entry name" value="TroA_like"/>
    <property type="match status" value="1"/>
</dbReference>